<accession>A0A2H9UMP2</accession>
<evidence type="ECO:0000256" key="9">
    <source>
        <dbReference type="ARBA" id="ARBA00023237"/>
    </source>
</evidence>
<dbReference type="GO" id="GO:0006811">
    <property type="term" value="P:monoatomic ion transport"/>
    <property type="evidence" value="ECO:0007669"/>
    <property type="project" value="UniProtKB-KW"/>
</dbReference>
<proteinExistence type="inferred from homology"/>
<comment type="subcellular location">
    <subcellularLocation>
        <location evidence="1 10">Cell outer membrane</location>
        <topology evidence="1 10">Multi-pass membrane protein</topology>
    </subcellularLocation>
</comment>
<dbReference type="Pfam" id="PF00593">
    <property type="entry name" value="TonB_dep_Rec_b-barrel"/>
    <property type="match status" value="1"/>
</dbReference>
<feature type="domain" description="TonB-dependent receptor-like beta-barrel" evidence="14">
    <location>
        <begin position="223"/>
        <end position="576"/>
    </location>
</feature>
<dbReference type="Pfam" id="PF07715">
    <property type="entry name" value="Plug"/>
    <property type="match status" value="1"/>
</dbReference>
<keyword evidence="4 10" id="KW-0812">Transmembrane</keyword>
<comment type="caution">
    <text evidence="16">The sequence shown here is derived from an EMBL/GenBank/DDBJ whole genome shotgun (WGS) entry which is preliminary data.</text>
</comment>
<keyword evidence="3 10" id="KW-1134">Transmembrane beta strand</keyword>
<keyword evidence="16" id="KW-0675">Receptor</keyword>
<keyword evidence="6" id="KW-0406">Ion transport</keyword>
<evidence type="ECO:0000256" key="2">
    <source>
        <dbReference type="ARBA" id="ARBA00022448"/>
    </source>
</evidence>
<name>A0A2H9UMP2_9GAMM</name>
<evidence type="ECO:0000259" key="15">
    <source>
        <dbReference type="Pfam" id="PF07715"/>
    </source>
</evidence>
<dbReference type="Gene3D" id="2.40.170.20">
    <property type="entry name" value="TonB-dependent receptor, beta-barrel domain"/>
    <property type="match status" value="1"/>
</dbReference>
<evidence type="ECO:0000256" key="7">
    <source>
        <dbReference type="ARBA" id="ARBA00023077"/>
    </source>
</evidence>
<dbReference type="AlphaFoldDB" id="A0A2H9UMP2"/>
<evidence type="ECO:0000256" key="6">
    <source>
        <dbReference type="ARBA" id="ARBA00023065"/>
    </source>
</evidence>
<evidence type="ECO:0000256" key="8">
    <source>
        <dbReference type="ARBA" id="ARBA00023136"/>
    </source>
</evidence>
<reference evidence="16 17" key="2">
    <citation type="submission" date="2017-12" db="EMBL/GenBank/DDBJ databases">
        <title>Revising the taxonomy of the Acinetobacter lwoffii group: the description of Acinetobacter pseudolwoffii sp. nov. and emended description of Acinetobacter lwoffii.</title>
        <authorList>
            <person name="Nemec A."/>
        </authorList>
    </citation>
    <scope>NUCLEOTIDE SEQUENCE [LARGE SCALE GENOMIC DNA]</scope>
    <source>
        <strain evidence="16 17">ANC 5347</strain>
    </source>
</reference>
<keyword evidence="8 10" id="KW-0472">Membrane</keyword>
<dbReference type="Gene3D" id="2.170.130.10">
    <property type="entry name" value="TonB-dependent receptor, plug domain"/>
    <property type="match status" value="1"/>
</dbReference>
<evidence type="ECO:0000256" key="1">
    <source>
        <dbReference type="ARBA" id="ARBA00004571"/>
    </source>
</evidence>
<evidence type="ECO:0000256" key="4">
    <source>
        <dbReference type="ARBA" id="ARBA00022692"/>
    </source>
</evidence>
<dbReference type="GO" id="GO:0009279">
    <property type="term" value="C:cell outer membrane"/>
    <property type="evidence" value="ECO:0007669"/>
    <property type="project" value="UniProtKB-SubCell"/>
</dbReference>
<dbReference type="PROSITE" id="PS00430">
    <property type="entry name" value="TONB_DEPENDENT_REC_1"/>
    <property type="match status" value="1"/>
</dbReference>
<organism evidence="16 17">
    <name type="scientific">Acinetobacter pseudolwoffii</name>
    <dbReference type="NCBI Taxonomy" id="2053287"/>
    <lineage>
        <taxon>Bacteria</taxon>
        <taxon>Pseudomonadati</taxon>
        <taxon>Pseudomonadota</taxon>
        <taxon>Gammaproteobacteria</taxon>
        <taxon>Moraxellales</taxon>
        <taxon>Moraxellaceae</taxon>
        <taxon>Acinetobacter</taxon>
    </lineage>
</organism>
<feature type="short sequence motif" description="TonB box" evidence="11">
    <location>
        <begin position="38"/>
        <end position="44"/>
    </location>
</feature>
<dbReference type="RefSeq" id="WP_005095776.1">
    <property type="nucleotide sequence ID" value="NZ_PGOZ01000005.1"/>
</dbReference>
<evidence type="ECO:0000256" key="13">
    <source>
        <dbReference type="SAM" id="SignalP"/>
    </source>
</evidence>
<dbReference type="Proteomes" id="UP000242351">
    <property type="component" value="Unassembled WGS sequence"/>
</dbReference>
<comment type="similarity">
    <text evidence="10 12">Belongs to the TonB-dependent receptor family.</text>
</comment>
<gene>
    <name evidence="16" type="ORF">CU320_05890</name>
</gene>
<keyword evidence="5 13" id="KW-0732">Signal</keyword>
<feature type="signal peptide" evidence="13">
    <location>
        <begin position="1"/>
        <end position="26"/>
    </location>
</feature>
<evidence type="ECO:0000259" key="14">
    <source>
        <dbReference type="Pfam" id="PF00593"/>
    </source>
</evidence>
<sequence length="607" mass="66800">MSLHCQPTALVGAIALALGTTSSVFANEQKVAKASLDTIVVTASRSEQNIENVPMRLNVIDEKTIQQSPIADLPSLLTKEAALSVKQVGGYGQPASIFLRGSNAAHTLILQDGMRSNTATVAGTNLHLIDTTDIKQIEILKGPASVQYGTDAIGGVIQLISKTPTENSAFTTVEVGEKNTYKSLVGVDAAENGYYAQIRGQRLETDGDQIISNQSKKAGFDQKGYSAKLGVDQDNFGLSAEFKENEGHGDYFSYGAPEAYDFTNRLYNIKGYFKLNPNLVWETRLSQFEDEYVIVQSAYPSTVITEQQEIDSNIQWQINAEHKLLAGVHYNKTEAESLNTFKDENDSTGYYLQHQYQNDVISTQAGIRVEDNQQFGTHSVGQLAVRHTLSPTSSIYANVGTAFRAPVVGQIISEPAWWGGNPDLQPEESVSYEIGFDHLITPSMTLYGSAFQTQVDNIMVSNGDTNWVFENMDSATFNGAELGLKLTQDDFYANAEYAYIQAKNDDKDKDLPNRPRQNFNLTLGWDNGQYGASTSLVAKGKSKEDKGLIPGYAVIDMNAYWQVNPHLKTFVNIRNLGDTNYKTAFNDATSYYIASDRLASIGITFKY</sequence>
<dbReference type="PANTHER" id="PTHR30069:SF53">
    <property type="entry name" value="COLICIN I RECEPTOR-RELATED"/>
    <property type="match status" value="1"/>
</dbReference>
<dbReference type="InterPro" id="IPR000531">
    <property type="entry name" value="Beta-barrel_TonB"/>
</dbReference>
<dbReference type="InterPro" id="IPR012910">
    <property type="entry name" value="Plug_dom"/>
</dbReference>
<dbReference type="GO" id="GO:0015889">
    <property type="term" value="P:cobalamin transport"/>
    <property type="evidence" value="ECO:0007669"/>
    <property type="project" value="TreeGrafter"/>
</dbReference>
<dbReference type="SUPFAM" id="SSF56935">
    <property type="entry name" value="Porins"/>
    <property type="match status" value="1"/>
</dbReference>
<evidence type="ECO:0000313" key="16">
    <source>
        <dbReference type="EMBL" id="PJI32900.1"/>
    </source>
</evidence>
<evidence type="ECO:0000256" key="5">
    <source>
        <dbReference type="ARBA" id="ARBA00022729"/>
    </source>
</evidence>
<evidence type="ECO:0000256" key="10">
    <source>
        <dbReference type="PROSITE-ProRule" id="PRU01360"/>
    </source>
</evidence>
<dbReference type="PANTHER" id="PTHR30069">
    <property type="entry name" value="TONB-DEPENDENT OUTER MEMBRANE RECEPTOR"/>
    <property type="match status" value="1"/>
</dbReference>
<evidence type="ECO:0000256" key="11">
    <source>
        <dbReference type="PROSITE-ProRule" id="PRU10143"/>
    </source>
</evidence>
<evidence type="ECO:0000313" key="17">
    <source>
        <dbReference type="Proteomes" id="UP000242351"/>
    </source>
</evidence>
<protein>
    <submittedName>
        <fullName evidence="16">TonB-dependent receptor</fullName>
    </submittedName>
</protein>
<evidence type="ECO:0000256" key="3">
    <source>
        <dbReference type="ARBA" id="ARBA00022452"/>
    </source>
</evidence>
<feature type="domain" description="TonB-dependent receptor plug" evidence="15">
    <location>
        <begin position="51"/>
        <end position="156"/>
    </location>
</feature>
<keyword evidence="9 10" id="KW-0998">Cell outer membrane</keyword>
<dbReference type="InterPro" id="IPR036942">
    <property type="entry name" value="Beta-barrel_TonB_sf"/>
</dbReference>
<dbReference type="InterPro" id="IPR010916">
    <property type="entry name" value="TonB_box_CS"/>
</dbReference>
<dbReference type="InterPro" id="IPR037066">
    <property type="entry name" value="Plug_dom_sf"/>
</dbReference>
<keyword evidence="2 10" id="KW-0813">Transport</keyword>
<keyword evidence="7 11" id="KW-0798">TonB box</keyword>
<feature type="chain" id="PRO_5014162370" evidence="13">
    <location>
        <begin position="27"/>
        <end position="607"/>
    </location>
</feature>
<dbReference type="EMBL" id="PGOZ01000005">
    <property type="protein sequence ID" value="PJI32900.1"/>
    <property type="molecule type" value="Genomic_DNA"/>
</dbReference>
<dbReference type="PROSITE" id="PS52016">
    <property type="entry name" value="TONB_DEPENDENT_REC_3"/>
    <property type="match status" value="1"/>
</dbReference>
<reference evidence="16 17" key="1">
    <citation type="submission" date="2017-11" db="EMBL/GenBank/DDBJ databases">
        <authorList>
            <person name="Han C.G."/>
        </authorList>
    </citation>
    <scope>NUCLEOTIDE SEQUENCE [LARGE SCALE GENOMIC DNA]</scope>
    <source>
        <strain evidence="16 17">ANC 5347</strain>
    </source>
</reference>
<dbReference type="CDD" id="cd01347">
    <property type="entry name" value="ligand_gated_channel"/>
    <property type="match status" value="1"/>
</dbReference>
<dbReference type="InterPro" id="IPR039426">
    <property type="entry name" value="TonB-dep_rcpt-like"/>
</dbReference>
<evidence type="ECO:0000256" key="12">
    <source>
        <dbReference type="RuleBase" id="RU003357"/>
    </source>
</evidence>